<reference evidence="4" key="1">
    <citation type="journal article" date="2019" name="Int. J. Syst. Evol. Microbiol.">
        <title>The Global Catalogue of Microorganisms (GCM) 10K type strain sequencing project: providing services to taxonomists for standard genome sequencing and annotation.</title>
        <authorList>
            <consortium name="The Broad Institute Genomics Platform"/>
            <consortium name="The Broad Institute Genome Sequencing Center for Infectious Disease"/>
            <person name="Wu L."/>
            <person name="Ma J."/>
        </authorList>
    </citation>
    <scope>NUCLEOTIDE SEQUENCE [LARGE SCALE GENOMIC DNA]</scope>
    <source>
        <strain evidence="4">KCTC 42587</strain>
    </source>
</reference>
<dbReference type="Proteomes" id="UP001597472">
    <property type="component" value="Unassembled WGS sequence"/>
</dbReference>
<sequence length="157" mass="16901">MTKKLTLVAFSVFATHFIYSQQAIPTSGGDATGSGGTSSYTVGQMVYTTNTGSGTVSQGVQQSFEIQTLSNPELTTVNLSAGVYPNPTSDYVVLNISDTTLNAVSYQLVDINGKVIANGSITNRATQINMQQLDMGMYILRVNQNNQELKTFKIIKN</sequence>
<dbReference type="InterPro" id="IPR026444">
    <property type="entry name" value="Secre_tail"/>
</dbReference>
<gene>
    <name evidence="3" type="ORF">ACFSQP_08740</name>
</gene>
<dbReference type="RefSeq" id="WP_376893504.1">
    <property type="nucleotide sequence ID" value="NZ_JBHULS010000003.1"/>
</dbReference>
<evidence type="ECO:0000259" key="2">
    <source>
        <dbReference type="Pfam" id="PF18962"/>
    </source>
</evidence>
<evidence type="ECO:0000256" key="1">
    <source>
        <dbReference type="ARBA" id="ARBA00022729"/>
    </source>
</evidence>
<protein>
    <submittedName>
        <fullName evidence="3">T9SS type A sorting domain-containing protein</fullName>
    </submittedName>
</protein>
<dbReference type="NCBIfam" id="TIGR04183">
    <property type="entry name" value="Por_Secre_tail"/>
    <property type="match status" value="1"/>
</dbReference>
<organism evidence="3 4">
    <name type="scientific">Bizionia sediminis</name>
    <dbReference type="NCBI Taxonomy" id="1737064"/>
    <lineage>
        <taxon>Bacteria</taxon>
        <taxon>Pseudomonadati</taxon>
        <taxon>Bacteroidota</taxon>
        <taxon>Flavobacteriia</taxon>
        <taxon>Flavobacteriales</taxon>
        <taxon>Flavobacteriaceae</taxon>
        <taxon>Bizionia</taxon>
    </lineage>
</organism>
<proteinExistence type="predicted"/>
<feature type="domain" description="Secretion system C-terminal sorting" evidence="2">
    <location>
        <begin position="83"/>
        <end position="152"/>
    </location>
</feature>
<comment type="caution">
    <text evidence="3">The sequence shown here is derived from an EMBL/GenBank/DDBJ whole genome shotgun (WGS) entry which is preliminary data.</text>
</comment>
<keyword evidence="1" id="KW-0732">Signal</keyword>
<dbReference type="EMBL" id="JBHULS010000003">
    <property type="protein sequence ID" value="MFD2551901.1"/>
    <property type="molecule type" value="Genomic_DNA"/>
</dbReference>
<evidence type="ECO:0000313" key="3">
    <source>
        <dbReference type="EMBL" id="MFD2551901.1"/>
    </source>
</evidence>
<keyword evidence="4" id="KW-1185">Reference proteome</keyword>
<name>A0ABW5KWK0_9FLAO</name>
<evidence type="ECO:0000313" key="4">
    <source>
        <dbReference type="Proteomes" id="UP001597472"/>
    </source>
</evidence>
<accession>A0ABW5KWK0</accession>
<dbReference type="Pfam" id="PF18962">
    <property type="entry name" value="Por_Secre_tail"/>
    <property type="match status" value="1"/>
</dbReference>